<dbReference type="AlphaFoldDB" id="A0A644ZFA3"/>
<evidence type="ECO:0000259" key="6">
    <source>
        <dbReference type="PROSITE" id="PS50113"/>
    </source>
</evidence>
<dbReference type="GO" id="GO:0004673">
    <property type="term" value="F:protein histidine kinase activity"/>
    <property type="evidence" value="ECO:0007669"/>
    <property type="project" value="UniProtKB-EC"/>
</dbReference>
<dbReference type="Pfam" id="PF08447">
    <property type="entry name" value="PAS_3"/>
    <property type="match status" value="2"/>
</dbReference>
<keyword evidence="5" id="KW-0418">Kinase</keyword>
<dbReference type="EC" id="2.7.13.3" evidence="2"/>
<keyword evidence="4" id="KW-0808">Transferase</keyword>
<name>A0A644ZFA3_9ZZZZ</name>
<proteinExistence type="predicted"/>
<evidence type="ECO:0000256" key="2">
    <source>
        <dbReference type="ARBA" id="ARBA00012438"/>
    </source>
</evidence>
<dbReference type="CDD" id="cd00130">
    <property type="entry name" value="PAS"/>
    <property type="match status" value="2"/>
</dbReference>
<dbReference type="InterPro" id="IPR035965">
    <property type="entry name" value="PAS-like_dom_sf"/>
</dbReference>
<evidence type="ECO:0000256" key="3">
    <source>
        <dbReference type="ARBA" id="ARBA00022553"/>
    </source>
</evidence>
<reference evidence="7" key="1">
    <citation type="submission" date="2019-08" db="EMBL/GenBank/DDBJ databases">
        <authorList>
            <person name="Kucharzyk K."/>
            <person name="Murdoch R.W."/>
            <person name="Higgins S."/>
            <person name="Loffler F."/>
        </authorList>
    </citation>
    <scope>NUCLEOTIDE SEQUENCE</scope>
</reference>
<comment type="catalytic activity">
    <reaction evidence="1">
        <text>ATP + protein L-histidine = ADP + protein N-phospho-L-histidine.</text>
        <dbReference type="EC" id="2.7.13.3"/>
    </reaction>
</comment>
<dbReference type="PANTHER" id="PTHR43304:SF1">
    <property type="entry name" value="PAC DOMAIN-CONTAINING PROTEIN"/>
    <property type="match status" value="1"/>
</dbReference>
<organism evidence="7">
    <name type="scientific">bioreactor metagenome</name>
    <dbReference type="NCBI Taxonomy" id="1076179"/>
    <lineage>
        <taxon>unclassified sequences</taxon>
        <taxon>metagenomes</taxon>
        <taxon>ecological metagenomes</taxon>
    </lineage>
</organism>
<feature type="domain" description="PAC" evidence="6">
    <location>
        <begin position="149"/>
        <end position="201"/>
    </location>
</feature>
<evidence type="ECO:0000256" key="5">
    <source>
        <dbReference type="ARBA" id="ARBA00022777"/>
    </source>
</evidence>
<keyword evidence="3" id="KW-0597">Phosphoprotein</keyword>
<gene>
    <name evidence="7" type="ORF">SDC9_85609</name>
</gene>
<evidence type="ECO:0000313" key="7">
    <source>
        <dbReference type="EMBL" id="MPM38978.1"/>
    </source>
</evidence>
<feature type="domain" description="PAC" evidence="6">
    <location>
        <begin position="283"/>
        <end position="335"/>
    </location>
</feature>
<protein>
    <recommendedName>
        <fullName evidence="2">histidine kinase</fullName>
        <ecNumber evidence="2">2.7.13.3</ecNumber>
    </recommendedName>
</protein>
<sequence length="406" mass="47357">MSKSLQGLVKHLSTKYPKISEILNKTGIAEFDNKRNASYSTSVKTKNDVTHCFGIVHELATSNHFQNDSENTSWQSVVSSYAPWEYHAETNVFEFDDDFYAIYGTSVEHEGRFMAPHVYFREFVHPEDACFLKEKIFRNLPINERYLSNYVEHRIIRRDGEVRTIIVRLTIVRNACGKIIKYFGINQDITEQKAMQEALRKSKVKLSQAAQLAQLAPWEVNLEKKMYEFNDEFYAIYGTSVEREGRFMSFETYMREFVHPDDVSLIDEEVKRSISSSVICYTNQLTHRIIRRDGAVRTIIVKVNIVRDETGRIRHWYGANQDITEQVKVEQNLRESEDRLNTTLNTLPDMLFRINTEGTILDYRIPNQYVRYITRTISTHDNINGVLPAQLSQLITEMIFSLKNIG</sequence>
<accession>A0A644ZFA3</accession>
<dbReference type="InterPro" id="IPR000700">
    <property type="entry name" value="PAS-assoc_C"/>
</dbReference>
<dbReference type="SMART" id="SM00086">
    <property type="entry name" value="PAC"/>
    <property type="match status" value="2"/>
</dbReference>
<dbReference type="Gene3D" id="3.30.450.20">
    <property type="entry name" value="PAS domain"/>
    <property type="match status" value="3"/>
</dbReference>
<evidence type="ECO:0000256" key="4">
    <source>
        <dbReference type="ARBA" id="ARBA00022679"/>
    </source>
</evidence>
<dbReference type="InterPro" id="IPR013655">
    <property type="entry name" value="PAS_fold_3"/>
</dbReference>
<dbReference type="SUPFAM" id="SSF55785">
    <property type="entry name" value="PYP-like sensor domain (PAS domain)"/>
    <property type="match status" value="3"/>
</dbReference>
<dbReference type="PROSITE" id="PS50113">
    <property type="entry name" value="PAC"/>
    <property type="match status" value="2"/>
</dbReference>
<dbReference type="Gene3D" id="2.10.70.100">
    <property type="match status" value="2"/>
</dbReference>
<dbReference type="InterPro" id="IPR000014">
    <property type="entry name" value="PAS"/>
</dbReference>
<dbReference type="NCBIfam" id="TIGR00229">
    <property type="entry name" value="sensory_box"/>
    <property type="match status" value="2"/>
</dbReference>
<dbReference type="InterPro" id="IPR001610">
    <property type="entry name" value="PAC"/>
</dbReference>
<dbReference type="EMBL" id="VSSQ01008480">
    <property type="protein sequence ID" value="MPM38978.1"/>
    <property type="molecule type" value="Genomic_DNA"/>
</dbReference>
<evidence type="ECO:0000256" key="1">
    <source>
        <dbReference type="ARBA" id="ARBA00000085"/>
    </source>
</evidence>
<comment type="caution">
    <text evidence="7">The sequence shown here is derived from an EMBL/GenBank/DDBJ whole genome shotgun (WGS) entry which is preliminary data.</text>
</comment>
<dbReference type="PANTHER" id="PTHR43304">
    <property type="entry name" value="PHYTOCHROME-LIKE PROTEIN CPH1"/>
    <property type="match status" value="1"/>
</dbReference>
<dbReference type="InterPro" id="IPR052162">
    <property type="entry name" value="Sensor_kinase/Photoreceptor"/>
</dbReference>